<gene>
    <name evidence="1" type="ORF">EFL26_06395</name>
</gene>
<proteinExistence type="predicted"/>
<dbReference type="InterPro" id="IPR021903">
    <property type="entry name" value="DUF3515"/>
</dbReference>
<evidence type="ECO:0000313" key="1">
    <source>
        <dbReference type="EMBL" id="RNM15802.1"/>
    </source>
</evidence>
<comment type="caution">
    <text evidence="1">The sequence shown here is derived from an EMBL/GenBank/DDBJ whole genome shotgun (WGS) entry which is preliminary data.</text>
</comment>
<sequence length="169" mass="17673">MLTALASRRPSPRGVAGAAVLSAGLLLSGCGGDDVHVDRFPVSAAGHETCQRLLSVLPDTVAEQRRRTVTGSTYAAAWGDPAIVLRCGAPLPKSFAGDPCITRNGIGWSVPSDQADDLHLDAVMTLAFRSPVLQVRVPAHYRPNGPAEVMADLDAVVRAHTVSTGKHCS</sequence>
<dbReference type="EMBL" id="RJSF01000019">
    <property type="protein sequence ID" value="RNM15802.1"/>
    <property type="molecule type" value="Genomic_DNA"/>
</dbReference>
<accession>A0A3N0GUJ0</accession>
<dbReference type="Pfam" id="PF12028">
    <property type="entry name" value="DUF3515"/>
    <property type="match status" value="1"/>
</dbReference>
<name>A0A3N0GUJ0_9ACTN</name>
<protein>
    <submittedName>
        <fullName evidence="1">DUF3515 family protein</fullName>
    </submittedName>
</protein>
<dbReference type="OrthoDB" id="3213819at2"/>
<dbReference type="AlphaFoldDB" id="A0A3N0GUJ0"/>
<organism evidence="1 2">
    <name type="scientific">Nocardioides pocheonensis</name>
    <dbReference type="NCBI Taxonomy" id="661485"/>
    <lineage>
        <taxon>Bacteria</taxon>
        <taxon>Bacillati</taxon>
        <taxon>Actinomycetota</taxon>
        <taxon>Actinomycetes</taxon>
        <taxon>Propionibacteriales</taxon>
        <taxon>Nocardioidaceae</taxon>
        <taxon>Nocardioides</taxon>
    </lineage>
</organism>
<keyword evidence="2" id="KW-1185">Reference proteome</keyword>
<evidence type="ECO:0000313" key="2">
    <source>
        <dbReference type="Proteomes" id="UP000279994"/>
    </source>
</evidence>
<reference evidence="1 2" key="1">
    <citation type="submission" date="2018-11" db="EMBL/GenBank/DDBJ databases">
        <authorList>
            <person name="Li F."/>
        </authorList>
    </citation>
    <scope>NUCLEOTIDE SEQUENCE [LARGE SCALE GENOMIC DNA]</scope>
    <source>
        <strain evidence="1 2">Gsoil 818</strain>
    </source>
</reference>
<dbReference type="Proteomes" id="UP000279994">
    <property type="component" value="Unassembled WGS sequence"/>
</dbReference>